<feature type="transmembrane region" description="Helical" evidence="1">
    <location>
        <begin position="388"/>
        <end position="408"/>
    </location>
</feature>
<gene>
    <name evidence="2" type="ORF">ACFSDA_01960</name>
</gene>
<reference evidence="3" key="1">
    <citation type="journal article" date="2019" name="Int. J. Syst. Evol. Microbiol.">
        <title>The Global Catalogue of Microorganisms (GCM) 10K type strain sequencing project: providing services to taxonomists for standard genome sequencing and annotation.</title>
        <authorList>
            <consortium name="The Broad Institute Genomics Platform"/>
            <consortium name="The Broad Institute Genome Sequencing Center for Infectious Disease"/>
            <person name="Wu L."/>
            <person name="Ma J."/>
        </authorList>
    </citation>
    <scope>NUCLEOTIDE SEQUENCE [LARGE SCALE GENOMIC DNA]</scope>
    <source>
        <strain evidence="3">JCM 11650</strain>
    </source>
</reference>
<accession>A0ABW4PVK2</accession>
<keyword evidence="1" id="KW-1133">Transmembrane helix</keyword>
<dbReference type="RefSeq" id="WP_343906209.1">
    <property type="nucleotide sequence ID" value="NZ_BAAAIS010000005.1"/>
</dbReference>
<proteinExistence type="predicted"/>
<evidence type="ECO:0000313" key="2">
    <source>
        <dbReference type="EMBL" id="MFD1833830.1"/>
    </source>
</evidence>
<organism evidence="2 3">
    <name type="scientific">Brachybacterium rhamnosum</name>
    <dbReference type="NCBI Taxonomy" id="173361"/>
    <lineage>
        <taxon>Bacteria</taxon>
        <taxon>Bacillati</taxon>
        <taxon>Actinomycetota</taxon>
        <taxon>Actinomycetes</taxon>
        <taxon>Micrococcales</taxon>
        <taxon>Dermabacteraceae</taxon>
        <taxon>Brachybacterium</taxon>
    </lineage>
</organism>
<evidence type="ECO:0000313" key="3">
    <source>
        <dbReference type="Proteomes" id="UP001597280"/>
    </source>
</evidence>
<name>A0ABW4PVK2_9MICO</name>
<keyword evidence="3" id="KW-1185">Reference proteome</keyword>
<feature type="transmembrane region" description="Helical" evidence="1">
    <location>
        <begin position="344"/>
        <end position="368"/>
    </location>
</feature>
<keyword evidence="1" id="KW-0812">Transmembrane</keyword>
<protein>
    <submittedName>
        <fullName evidence="2">Uncharacterized protein</fullName>
    </submittedName>
</protein>
<evidence type="ECO:0000256" key="1">
    <source>
        <dbReference type="SAM" id="Phobius"/>
    </source>
</evidence>
<keyword evidence="1" id="KW-0472">Membrane</keyword>
<sequence length="415" mass="44770">MLALIRLPQADVLRLLAEDPTASVSPGSERGWTAAVVEDEDALPSNLPSILLDLDVEVTLVVRTDSRSTALRWVPASEIPRADELTVPPTIVDALTDVLELSPDHRDVLISRIAARPDPDDLAQDLGSAVGLPDIDPPQPRTAVVLAQIPEKRMRAAGSLATATLVPVELSALDDGWSLLQPTTDAETSDELAIIVGTALQAGNLGHRRRRVLLLWRGEGATSGAMVFHRSRMLASMVWSSSWTEPALSGWEVRDEITEEFARLSRDRPVDSARLRALFRSDDVPGDPLTTLVDVLGVPPEAIAALDRTPSAPARETPAPVGFWRYLWALLNGADSSERIPRSWAIGFGALALVVTGVFAVMLALGIAVLATDGSVVDEHGSTIEDRVATAVFAVATLVHLMMSIRFFRLGRRDR</sequence>
<dbReference type="Proteomes" id="UP001597280">
    <property type="component" value="Unassembled WGS sequence"/>
</dbReference>
<dbReference type="EMBL" id="JBHUFL010000001">
    <property type="protein sequence ID" value="MFD1833830.1"/>
    <property type="molecule type" value="Genomic_DNA"/>
</dbReference>
<comment type="caution">
    <text evidence="2">The sequence shown here is derived from an EMBL/GenBank/DDBJ whole genome shotgun (WGS) entry which is preliminary data.</text>
</comment>